<evidence type="ECO:0000313" key="1">
    <source>
        <dbReference type="EMBL" id="MBB5037391.1"/>
    </source>
</evidence>
<evidence type="ECO:0000313" key="2">
    <source>
        <dbReference type="Proteomes" id="UP000534294"/>
    </source>
</evidence>
<name>A0A7W7YJN1_9BACT</name>
<comment type="caution">
    <text evidence="1">The sequence shown here is derived from an EMBL/GenBank/DDBJ whole genome shotgun (WGS) entry which is preliminary data.</text>
</comment>
<accession>A0A7W7YJN1</accession>
<proteinExistence type="predicted"/>
<reference evidence="1 2" key="1">
    <citation type="submission" date="2020-08" db="EMBL/GenBank/DDBJ databases">
        <title>Genomic Encyclopedia of Type Strains, Phase IV (KMG-IV): sequencing the most valuable type-strain genomes for metagenomic binning, comparative biology and taxonomic classification.</title>
        <authorList>
            <person name="Goeker M."/>
        </authorList>
    </citation>
    <scope>NUCLEOTIDE SEQUENCE [LARGE SCALE GENOMIC DNA]</scope>
    <source>
        <strain evidence="1 2">DSM 12251</strain>
    </source>
</reference>
<dbReference type="EMBL" id="JACHIF010000002">
    <property type="protein sequence ID" value="MBB5037391.1"/>
    <property type="molecule type" value="Genomic_DNA"/>
</dbReference>
<keyword evidence="2" id="KW-1185">Reference proteome</keyword>
<dbReference type="AlphaFoldDB" id="A0A7W7YJN1"/>
<dbReference type="Proteomes" id="UP000534294">
    <property type="component" value="Unassembled WGS sequence"/>
</dbReference>
<organism evidence="1 2">
    <name type="scientific">Prosthecobacter dejongeii</name>
    <dbReference type="NCBI Taxonomy" id="48465"/>
    <lineage>
        <taxon>Bacteria</taxon>
        <taxon>Pseudomonadati</taxon>
        <taxon>Verrucomicrobiota</taxon>
        <taxon>Verrucomicrobiia</taxon>
        <taxon>Verrucomicrobiales</taxon>
        <taxon>Verrucomicrobiaceae</taxon>
        <taxon>Prosthecobacter</taxon>
    </lineage>
</organism>
<protein>
    <submittedName>
        <fullName evidence="1">Uncharacterized protein</fullName>
    </submittedName>
</protein>
<sequence length="121" mass="13835">MTEDFDLPEAAAELFFEEPAEFQKIARDVIEKKSAGLEPLLGGFGFGGDIDDIEIESVQYRRSNDYDGLVHVKYIESFGDGRCSSVRKTEQREAHLWFSFDPETLVLTVWERADEIRAPDE</sequence>
<dbReference type="RefSeq" id="WP_184207220.1">
    <property type="nucleotide sequence ID" value="NZ_JACHIF010000002.1"/>
</dbReference>
<gene>
    <name evidence="1" type="ORF">HNQ64_001633</name>
</gene>